<keyword evidence="3" id="KW-0813">Transport</keyword>
<feature type="transmembrane region" description="Helical" evidence="8">
    <location>
        <begin position="119"/>
        <end position="139"/>
    </location>
</feature>
<proteinExistence type="inferred from homology"/>
<keyword evidence="6 8" id="KW-1133">Transmembrane helix</keyword>
<feature type="transmembrane region" description="Helical" evidence="8">
    <location>
        <begin position="43"/>
        <end position="65"/>
    </location>
</feature>
<evidence type="ECO:0000313" key="10">
    <source>
        <dbReference type="Proteomes" id="UP000571017"/>
    </source>
</evidence>
<sequence>MFSLAIPIAIQTLLISSLNMVDSMMIGQLGVASIAAVGAANKISSLLIVVMHGFSTGAAIFTAQYWGKRDTAGIKKILALTFVVMTVITLLFTTILLFFTESFMAIFTADPAVISIGSSYLSVVAFSYIVTAMTVLFSTVLKSMGEVKRPLYISVGAIGLNTLLNYLLIFGSFGFPEWGVEGAAIATLISRIIQALFMTWLLVKYLSLKFSRESLGAFDLSLAKVFFAVTVPSIINHVLWTLGETSFFWVYAQMGTSQLAAATLVDPLIFVFTALFVGLSDASTVMVGNNIGAGEKDKGFRYAKTFLVLSVLLSIVLGVAVTIISPFFISIYDVTEFVASQAQYILLIFAVMMAPRIINMINNVGVLRAGGDTKFVMYLDLFGVWGVGFPLAAIGAFVFEWPVYIVFLLANVHEVVRAIVGVRRTLSRKWMNNVIEEKEQIDVAK</sequence>
<comment type="similarity">
    <text evidence="2">Belongs to the multi antimicrobial extrusion (MATE) (TC 2.A.66.1) family.</text>
</comment>
<dbReference type="InterPro" id="IPR002528">
    <property type="entry name" value="MATE_fam"/>
</dbReference>
<dbReference type="GO" id="GO:0005886">
    <property type="term" value="C:plasma membrane"/>
    <property type="evidence" value="ECO:0007669"/>
    <property type="project" value="UniProtKB-SubCell"/>
</dbReference>
<evidence type="ECO:0000256" key="3">
    <source>
        <dbReference type="ARBA" id="ARBA00022448"/>
    </source>
</evidence>
<feature type="transmembrane region" description="Helical" evidence="8">
    <location>
        <begin position="215"/>
        <end position="239"/>
    </location>
</feature>
<evidence type="ECO:0000256" key="7">
    <source>
        <dbReference type="ARBA" id="ARBA00023136"/>
    </source>
</evidence>
<feature type="transmembrane region" description="Helical" evidence="8">
    <location>
        <begin position="151"/>
        <end position="171"/>
    </location>
</feature>
<feature type="transmembrane region" description="Helical" evidence="8">
    <location>
        <begin position="77"/>
        <end position="99"/>
    </location>
</feature>
<evidence type="ECO:0000256" key="6">
    <source>
        <dbReference type="ARBA" id="ARBA00022989"/>
    </source>
</evidence>
<comment type="subcellular location">
    <subcellularLocation>
        <location evidence="1">Cell membrane</location>
        <topology evidence="1">Multi-pass membrane protein</topology>
    </subcellularLocation>
</comment>
<evidence type="ECO:0000256" key="8">
    <source>
        <dbReference type="SAM" id="Phobius"/>
    </source>
</evidence>
<dbReference type="CDD" id="cd13134">
    <property type="entry name" value="MATE_like_8"/>
    <property type="match status" value="1"/>
</dbReference>
<organism evidence="9 10">
    <name type="scientific">Halobacillus locisalis</name>
    <dbReference type="NCBI Taxonomy" id="220753"/>
    <lineage>
        <taxon>Bacteria</taxon>
        <taxon>Bacillati</taxon>
        <taxon>Bacillota</taxon>
        <taxon>Bacilli</taxon>
        <taxon>Bacillales</taxon>
        <taxon>Bacillaceae</taxon>
        <taxon>Halobacillus</taxon>
    </lineage>
</organism>
<dbReference type="InterPro" id="IPR047135">
    <property type="entry name" value="YsiQ"/>
</dbReference>
<evidence type="ECO:0000256" key="5">
    <source>
        <dbReference type="ARBA" id="ARBA00022692"/>
    </source>
</evidence>
<dbReference type="PANTHER" id="PTHR42925:SF2">
    <property type="entry name" value="NA+ DRIVEN MULTIDRUG EFFLUX PUMP"/>
    <property type="match status" value="1"/>
</dbReference>
<dbReference type="GO" id="GO:0042910">
    <property type="term" value="F:xenobiotic transmembrane transporter activity"/>
    <property type="evidence" value="ECO:0007669"/>
    <property type="project" value="InterPro"/>
</dbReference>
<comment type="caution">
    <text evidence="9">The sequence shown here is derived from an EMBL/GenBank/DDBJ whole genome shotgun (WGS) entry which is preliminary data.</text>
</comment>
<keyword evidence="10" id="KW-1185">Reference proteome</keyword>
<accession>A0A838CVE8</accession>
<dbReference type="PIRSF" id="PIRSF006603">
    <property type="entry name" value="DinF"/>
    <property type="match status" value="1"/>
</dbReference>
<dbReference type="AlphaFoldDB" id="A0A838CVE8"/>
<keyword evidence="7 8" id="KW-0472">Membrane</keyword>
<feature type="transmembrane region" description="Helical" evidence="8">
    <location>
        <begin position="259"/>
        <end position="279"/>
    </location>
</feature>
<dbReference type="InterPro" id="IPR048279">
    <property type="entry name" value="MdtK-like"/>
</dbReference>
<feature type="transmembrane region" description="Helical" evidence="8">
    <location>
        <begin position="183"/>
        <end position="203"/>
    </location>
</feature>
<dbReference type="GO" id="GO:0015297">
    <property type="term" value="F:antiporter activity"/>
    <property type="evidence" value="ECO:0007669"/>
    <property type="project" value="InterPro"/>
</dbReference>
<feature type="transmembrane region" description="Helical" evidence="8">
    <location>
        <begin position="403"/>
        <end position="422"/>
    </location>
</feature>
<feature type="transmembrane region" description="Helical" evidence="8">
    <location>
        <begin position="375"/>
        <end position="397"/>
    </location>
</feature>
<keyword evidence="5 8" id="KW-0812">Transmembrane</keyword>
<dbReference type="Proteomes" id="UP000571017">
    <property type="component" value="Unassembled WGS sequence"/>
</dbReference>
<name>A0A838CVE8_9BACI</name>
<evidence type="ECO:0000313" key="9">
    <source>
        <dbReference type="EMBL" id="MBA2175914.1"/>
    </source>
</evidence>
<feature type="transmembrane region" description="Helical" evidence="8">
    <location>
        <begin position="306"/>
        <end position="331"/>
    </location>
</feature>
<gene>
    <name evidence="9" type="ORF">H0266_13535</name>
</gene>
<evidence type="ECO:0000256" key="4">
    <source>
        <dbReference type="ARBA" id="ARBA00022475"/>
    </source>
</evidence>
<reference evidence="9 10" key="1">
    <citation type="journal article" date="2004" name="Extremophiles">
        <title>Halobacillus locisalis sp. nov., a halophilic bacterium isolated from a marine solar saltern of the Yellow Sea in Korea.</title>
        <authorList>
            <person name="Yoon J.H."/>
            <person name="Kang K.H."/>
            <person name="Oh T.K."/>
            <person name="Park Y.H."/>
        </authorList>
    </citation>
    <scope>NUCLEOTIDE SEQUENCE [LARGE SCALE GENOMIC DNA]</scope>
    <source>
        <strain evidence="9 10">KCTC 3788</strain>
    </source>
</reference>
<dbReference type="NCBIfam" id="TIGR00797">
    <property type="entry name" value="matE"/>
    <property type="match status" value="1"/>
</dbReference>
<protein>
    <submittedName>
        <fullName evidence="9">MATE family efflux transporter</fullName>
    </submittedName>
</protein>
<dbReference type="PANTHER" id="PTHR42925">
    <property type="entry name" value="MULTIDRUG AND TOXIN EFFLUX PROTEIN MATE FAMILY"/>
    <property type="match status" value="1"/>
</dbReference>
<keyword evidence="4" id="KW-1003">Cell membrane</keyword>
<dbReference type="EMBL" id="JACEFG010000003">
    <property type="protein sequence ID" value="MBA2175914.1"/>
    <property type="molecule type" value="Genomic_DNA"/>
</dbReference>
<dbReference type="Pfam" id="PF01554">
    <property type="entry name" value="MatE"/>
    <property type="match status" value="2"/>
</dbReference>
<evidence type="ECO:0000256" key="1">
    <source>
        <dbReference type="ARBA" id="ARBA00004651"/>
    </source>
</evidence>
<evidence type="ECO:0000256" key="2">
    <source>
        <dbReference type="ARBA" id="ARBA00010199"/>
    </source>
</evidence>